<dbReference type="SUPFAM" id="SSF52218">
    <property type="entry name" value="Flavoproteins"/>
    <property type="match status" value="1"/>
</dbReference>
<keyword evidence="4" id="KW-1185">Reference proteome</keyword>
<dbReference type="GO" id="GO:0016491">
    <property type="term" value="F:oxidoreductase activity"/>
    <property type="evidence" value="ECO:0007669"/>
    <property type="project" value="InterPro"/>
</dbReference>
<sequence>MKIMVIAGSPTAESRTRGVAQYAAEVLRELNVEVLYFDVGIDKLPLFTGDATSAQNETVKKLADYAEQADGFFVTSPEYHSGISGALKNALDFLGGKHFKNKPSAIAVAAGGGKGGINALANLRTVLRGVYSLVLPDQYVADPVNFDEGNVLVDELAQTRVRELATQLKELTEIVSVNKAKS</sequence>
<dbReference type="OrthoDB" id="9790975at2"/>
<dbReference type="PANTHER" id="PTHR30543:SF21">
    <property type="entry name" value="NAD(P)H-DEPENDENT FMN REDUCTASE LOT6"/>
    <property type="match status" value="1"/>
</dbReference>
<gene>
    <name evidence="3" type="ORF">AWM68_15870</name>
</gene>
<dbReference type="Proteomes" id="UP000076567">
    <property type="component" value="Unassembled WGS sequence"/>
</dbReference>
<dbReference type="InterPro" id="IPR005025">
    <property type="entry name" value="FMN_Rdtase-like_dom"/>
</dbReference>
<evidence type="ECO:0000259" key="2">
    <source>
        <dbReference type="Pfam" id="PF03358"/>
    </source>
</evidence>
<protein>
    <submittedName>
        <fullName evidence="3">FMN-dependent NADH-azoreductase</fullName>
    </submittedName>
</protein>
<dbReference type="RefSeq" id="WP_066246051.1">
    <property type="nucleotide sequence ID" value="NZ_LRFC01000040.1"/>
</dbReference>
<proteinExistence type="inferred from homology"/>
<dbReference type="Pfam" id="PF03358">
    <property type="entry name" value="FMN_red"/>
    <property type="match status" value="1"/>
</dbReference>
<feature type="domain" description="NADPH-dependent FMN reductase-like" evidence="2">
    <location>
        <begin position="1"/>
        <end position="141"/>
    </location>
</feature>
<evidence type="ECO:0000256" key="1">
    <source>
        <dbReference type="ARBA" id="ARBA00009428"/>
    </source>
</evidence>
<dbReference type="Gene3D" id="3.40.50.360">
    <property type="match status" value="1"/>
</dbReference>
<dbReference type="AlphaFoldDB" id="A0A165MTG7"/>
<accession>A0A165MTG7</accession>
<dbReference type="PANTHER" id="PTHR30543">
    <property type="entry name" value="CHROMATE REDUCTASE"/>
    <property type="match status" value="1"/>
</dbReference>
<dbReference type="GO" id="GO:0005829">
    <property type="term" value="C:cytosol"/>
    <property type="evidence" value="ECO:0007669"/>
    <property type="project" value="TreeGrafter"/>
</dbReference>
<dbReference type="InterPro" id="IPR050712">
    <property type="entry name" value="NAD(P)H-dep_reductase"/>
</dbReference>
<name>A0A165MTG7_9BACL</name>
<organism evidence="3 4">
    <name type="scientific">Fictibacillus phosphorivorans</name>
    <dbReference type="NCBI Taxonomy" id="1221500"/>
    <lineage>
        <taxon>Bacteria</taxon>
        <taxon>Bacillati</taxon>
        <taxon>Bacillota</taxon>
        <taxon>Bacilli</taxon>
        <taxon>Bacillales</taxon>
        <taxon>Fictibacillaceae</taxon>
        <taxon>Fictibacillus</taxon>
    </lineage>
</organism>
<dbReference type="GO" id="GO:0010181">
    <property type="term" value="F:FMN binding"/>
    <property type="evidence" value="ECO:0007669"/>
    <property type="project" value="TreeGrafter"/>
</dbReference>
<evidence type="ECO:0000313" key="3">
    <source>
        <dbReference type="EMBL" id="KZE63302.1"/>
    </source>
</evidence>
<comment type="similarity">
    <text evidence="1">Belongs to the azoreductase type 2 family.</text>
</comment>
<dbReference type="InterPro" id="IPR029039">
    <property type="entry name" value="Flavoprotein-like_sf"/>
</dbReference>
<dbReference type="EMBL" id="LRFC01000040">
    <property type="protein sequence ID" value="KZE63302.1"/>
    <property type="molecule type" value="Genomic_DNA"/>
</dbReference>
<reference evidence="4" key="1">
    <citation type="submission" date="2016-01" db="EMBL/GenBank/DDBJ databases">
        <title>Draft genome of Chromobacterium sp. F49.</title>
        <authorList>
            <person name="Hong K.W."/>
        </authorList>
    </citation>
    <scope>NUCLEOTIDE SEQUENCE [LARGE SCALE GENOMIC DNA]</scope>
    <source>
        <strain evidence="4">P7IIIA</strain>
    </source>
</reference>
<evidence type="ECO:0000313" key="4">
    <source>
        <dbReference type="Proteomes" id="UP000076567"/>
    </source>
</evidence>
<comment type="caution">
    <text evidence="3">The sequence shown here is derived from an EMBL/GenBank/DDBJ whole genome shotgun (WGS) entry which is preliminary data.</text>
</comment>